<name>A0A0F9RGP7_9ZZZZ</name>
<dbReference type="EMBL" id="LAZR01001199">
    <property type="protein sequence ID" value="KKN48867.1"/>
    <property type="molecule type" value="Genomic_DNA"/>
</dbReference>
<feature type="non-terminal residue" evidence="1">
    <location>
        <position position="1"/>
    </location>
</feature>
<organism evidence="1">
    <name type="scientific">marine sediment metagenome</name>
    <dbReference type="NCBI Taxonomy" id="412755"/>
    <lineage>
        <taxon>unclassified sequences</taxon>
        <taxon>metagenomes</taxon>
        <taxon>ecological metagenomes</taxon>
    </lineage>
</organism>
<sequence>YMKSMVEHVILTLFNLRMEFDDIGMLEFFYQNLGKSLRIIRKEFNVLELLEKIKSVQEDSS</sequence>
<proteinExistence type="predicted"/>
<gene>
    <name evidence="1" type="ORF">LCGC14_0648720</name>
</gene>
<evidence type="ECO:0000313" key="1">
    <source>
        <dbReference type="EMBL" id="KKN48867.1"/>
    </source>
</evidence>
<accession>A0A0F9RGP7</accession>
<comment type="caution">
    <text evidence="1">The sequence shown here is derived from an EMBL/GenBank/DDBJ whole genome shotgun (WGS) entry which is preliminary data.</text>
</comment>
<dbReference type="AlphaFoldDB" id="A0A0F9RGP7"/>
<protein>
    <submittedName>
        <fullName evidence="1">Uncharacterized protein</fullName>
    </submittedName>
</protein>
<reference evidence="1" key="1">
    <citation type="journal article" date="2015" name="Nature">
        <title>Complex archaea that bridge the gap between prokaryotes and eukaryotes.</title>
        <authorList>
            <person name="Spang A."/>
            <person name="Saw J.H."/>
            <person name="Jorgensen S.L."/>
            <person name="Zaremba-Niedzwiedzka K."/>
            <person name="Martijn J."/>
            <person name="Lind A.E."/>
            <person name="van Eijk R."/>
            <person name="Schleper C."/>
            <person name="Guy L."/>
            <person name="Ettema T.J."/>
        </authorList>
    </citation>
    <scope>NUCLEOTIDE SEQUENCE</scope>
</reference>